<accession>A0A371GN34</accession>
<dbReference type="Proteomes" id="UP000257109">
    <property type="component" value="Unassembled WGS sequence"/>
</dbReference>
<proteinExistence type="predicted"/>
<name>A0A371GN34_MUCPR</name>
<dbReference type="AlphaFoldDB" id="A0A371GN34"/>
<comment type="caution">
    <text evidence="1">The sequence shown here is derived from an EMBL/GenBank/DDBJ whole genome shotgun (WGS) entry which is preliminary data.</text>
</comment>
<keyword evidence="2" id="KW-1185">Reference proteome</keyword>
<feature type="non-terminal residue" evidence="1">
    <location>
        <position position="1"/>
    </location>
</feature>
<evidence type="ECO:0000313" key="1">
    <source>
        <dbReference type="EMBL" id="RDX91968.1"/>
    </source>
</evidence>
<dbReference type="EMBL" id="QJKJ01004986">
    <property type="protein sequence ID" value="RDX91968.1"/>
    <property type="molecule type" value="Genomic_DNA"/>
</dbReference>
<gene>
    <name evidence="1" type="ORF">CR513_25971</name>
</gene>
<protein>
    <submittedName>
        <fullName evidence="1">Uncharacterized protein</fullName>
    </submittedName>
</protein>
<organism evidence="1 2">
    <name type="scientific">Mucuna pruriens</name>
    <name type="common">Velvet bean</name>
    <name type="synonym">Dolichos pruriens</name>
    <dbReference type="NCBI Taxonomy" id="157652"/>
    <lineage>
        <taxon>Eukaryota</taxon>
        <taxon>Viridiplantae</taxon>
        <taxon>Streptophyta</taxon>
        <taxon>Embryophyta</taxon>
        <taxon>Tracheophyta</taxon>
        <taxon>Spermatophyta</taxon>
        <taxon>Magnoliopsida</taxon>
        <taxon>eudicotyledons</taxon>
        <taxon>Gunneridae</taxon>
        <taxon>Pentapetalae</taxon>
        <taxon>rosids</taxon>
        <taxon>fabids</taxon>
        <taxon>Fabales</taxon>
        <taxon>Fabaceae</taxon>
        <taxon>Papilionoideae</taxon>
        <taxon>50 kb inversion clade</taxon>
        <taxon>NPAAA clade</taxon>
        <taxon>indigoferoid/millettioid clade</taxon>
        <taxon>Phaseoleae</taxon>
        <taxon>Mucuna</taxon>
    </lineage>
</organism>
<evidence type="ECO:0000313" key="2">
    <source>
        <dbReference type="Proteomes" id="UP000257109"/>
    </source>
</evidence>
<reference evidence="1" key="1">
    <citation type="submission" date="2018-05" db="EMBL/GenBank/DDBJ databases">
        <title>Draft genome of Mucuna pruriens seed.</title>
        <authorList>
            <person name="Nnadi N.E."/>
            <person name="Vos R."/>
            <person name="Hasami M.H."/>
            <person name="Devisetty U.K."/>
            <person name="Aguiy J.C."/>
        </authorList>
    </citation>
    <scope>NUCLEOTIDE SEQUENCE [LARGE SCALE GENOMIC DNA]</scope>
    <source>
        <strain evidence="1">JCA_2017</strain>
    </source>
</reference>
<sequence>MGWSSKRRIPIWKATISEPTAAILVESRSRVAFSTKIWTSQEHAESESRKLSTVGSKILGTCIPPTTTTTNAIL</sequence>